<sequence length="150" mass="16318">MRNFCSLLTLGLFCSFQALAQSSDSQQRIALVEDEASRAATPVNAVRLSCAPLQGQVLDAEGQPLTGATLLLKGTQKVFITDNEGRFQLTGPLYQKQILSVEAAGHTTRLLPLNDCQLPIVKLERDPNAKIKRSGKRAGQVTRHGNAYLQ</sequence>
<evidence type="ECO:0000256" key="1">
    <source>
        <dbReference type="SAM" id="MobiDB-lite"/>
    </source>
</evidence>
<keyword evidence="2" id="KW-0732">Signal</keyword>
<dbReference type="SUPFAM" id="SSF49464">
    <property type="entry name" value="Carboxypeptidase regulatory domain-like"/>
    <property type="match status" value="1"/>
</dbReference>
<evidence type="ECO:0000256" key="2">
    <source>
        <dbReference type="SAM" id="SignalP"/>
    </source>
</evidence>
<dbReference type="Gene3D" id="2.60.40.1120">
    <property type="entry name" value="Carboxypeptidase-like, regulatory domain"/>
    <property type="match status" value="1"/>
</dbReference>
<feature type="chain" id="PRO_5021253760" description="Carboxypeptidase regulatory-like domain-containing protein" evidence="2">
    <location>
        <begin position="21"/>
        <end position="150"/>
    </location>
</feature>
<organism evidence="3 4">
    <name type="scientific">Hymenobacter metallicola</name>
    <dbReference type="NCBI Taxonomy" id="2563114"/>
    <lineage>
        <taxon>Bacteria</taxon>
        <taxon>Pseudomonadati</taxon>
        <taxon>Bacteroidota</taxon>
        <taxon>Cytophagia</taxon>
        <taxon>Cytophagales</taxon>
        <taxon>Hymenobacteraceae</taxon>
        <taxon>Hymenobacter</taxon>
    </lineage>
</organism>
<name>A0A4Z0PTT6_9BACT</name>
<keyword evidence="4" id="KW-1185">Reference proteome</keyword>
<dbReference type="OrthoDB" id="884889at2"/>
<proteinExistence type="predicted"/>
<evidence type="ECO:0000313" key="3">
    <source>
        <dbReference type="EMBL" id="TGE21148.1"/>
    </source>
</evidence>
<dbReference type="Proteomes" id="UP000298471">
    <property type="component" value="Unassembled WGS sequence"/>
</dbReference>
<dbReference type="Pfam" id="PF13715">
    <property type="entry name" value="CarbopepD_reg_2"/>
    <property type="match status" value="1"/>
</dbReference>
<dbReference type="AlphaFoldDB" id="A0A4Z0PTT6"/>
<comment type="caution">
    <text evidence="3">The sequence shown here is derived from an EMBL/GenBank/DDBJ whole genome shotgun (WGS) entry which is preliminary data.</text>
</comment>
<reference evidence="3 4" key="1">
    <citation type="submission" date="2019-04" db="EMBL/GenBank/DDBJ databases">
        <authorList>
            <person name="Feng G."/>
            <person name="Zhang J."/>
            <person name="Zhu H."/>
        </authorList>
    </citation>
    <scope>NUCLEOTIDE SEQUENCE [LARGE SCALE GENOMIC DNA]</scope>
    <source>
        <strain evidence="3 4">9PBR-1</strain>
    </source>
</reference>
<feature type="region of interest" description="Disordered" evidence="1">
    <location>
        <begin position="129"/>
        <end position="150"/>
    </location>
</feature>
<dbReference type="EMBL" id="SRMB01000007">
    <property type="protein sequence ID" value="TGE21148.1"/>
    <property type="molecule type" value="Genomic_DNA"/>
</dbReference>
<gene>
    <name evidence="3" type="ORF">E5K02_24360</name>
</gene>
<evidence type="ECO:0000313" key="4">
    <source>
        <dbReference type="Proteomes" id="UP000298471"/>
    </source>
</evidence>
<evidence type="ECO:0008006" key="5">
    <source>
        <dbReference type="Google" id="ProtNLM"/>
    </source>
</evidence>
<protein>
    <recommendedName>
        <fullName evidence="5">Carboxypeptidase regulatory-like domain-containing protein</fullName>
    </recommendedName>
</protein>
<dbReference type="InterPro" id="IPR008969">
    <property type="entry name" value="CarboxyPept-like_regulatory"/>
</dbReference>
<feature type="signal peptide" evidence="2">
    <location>
        <begin position="1"/>
        <end position="20"/>
    </location>
</feature>
<accession>A0A4Z0PTT6</accession>